<evidence type="ECO:0000313" key="2">
    <source>
        <dbReference type="Proteomes" id="UP000053424"/>
    </source>
</evidence>
<organism evidence="1 2">
    <name type="scientific">Hebeloma cylindrosporum</name>
    <dbReference type="NCBI Taxonomy" id="76867"/>
    <lineage>
        <taxon>Eukaryota</taxon>
        <taxon>Fungi</taxon>
        <taxon>Dikarya</taxon>
        <taxon>Basidiomycota</taxon>
        <taxon>Agaricomycotina</taxon>
        <taxon>Agaricomycetes</taxon>
        <taxon>Agaricomycetidae</taxon>
        <taxon>Agaricales</taxon>
        <taxon>Agaricineae</taxon>
        <taxon>Hymenogastraceae</taxon>
        <taxon>Hebeloma</taxon>
    </lineage>
</organism>
<name>A0A0C3CR45_HEBCY</name>
<reference evidence="1 2" key="1">
    <citation type="submission" date="2014-04" db="EMBL/GenBank/DDBJ databases">
        <authorList>
            <consortium name="DOE Joint Genome Institute"/>
            <person name="Kuo A."/>
            <person name="Gay G."/>
            <person name="Dore J."/>
            <person name="Kohler A."/>
            <person name="Nagy L.G."/>
            <person name="Floudas D."/>
            <person name="Copeland A."/>
            <person name="Barry K.W."/>
            <person name="Cichocki N."/>
            <person name="Veneault-Fourrey C."/>
            <person name="LaButti K."/>
            <person name="Lindquist E.A."/>
            <person name="Lipzen A."/>
            <person name="Lundell T."/>
            <person name="Morin E."/>
            <person name="Murat C."/>
            <person name="Sun H."/>
            <person name="Tunlid A."/>
            <person name="Henrissat B."/>
            <person name="Grigoriev I.V."/>
            <person name="Hibbett D.S."/>
            <person name="Martin F."/>
            <person name="Nordberg H.P."/>
            <person name="Cantor M.N."/>
            <person name="Hua S.X."/>
        </authorList>
    </citation>
    <scope>NUCLEOTIDE SEQUENCE [LARGE SCALE GENOMIC DNA]</scope>
    <source>
        <strain evidence="2">h7</strain>
    </source>
</reference>
<dbReference type="EMBL" id="KN831771">
    <property type="protein sequence ID" value="KIM46564.1"/>
    <property type="molecule type" value="Genomic_DNA"/>
</dbReference>
<dbReference type="AlphaFoldDB" id="A0A0C3CR45"/>
<accession>A0A0C3CR45</accession>
<reference evidence="2" key="2">
    <citation type="submission" date="2015-01" db="EMBL/GenBank/DDBJ databases">
        <title>Evolutionary Origins and Diversification of the Mycorrhizal Mutualists.</title>
        <authorList>
            <consortium name="DOE Joint Genome Institute"/>
            <consortium name="Mycorrhizal Genomics Consortium"/>
            <person name="Kohler A."/>
            <person name="Kuo A."/>
            <person name="Nagy L.G."/>
            <person name="Floudas D."/>
            <person name="Copeland A."/>
            <person name="Barry K.W."/>
            <person name="Cichocki N."/>
            <person name="Veneault-Fourrey C."/>
            <person name="LaButti K."/>
            <person name="Lindquist E.A."/>
            <person name="Lipzen A."/>
            <person name="Lundell T."/>
            <person name="Morin E."/>
            <person name="Murat C."/>
            <person name="Riley R."/>
            <person name="Ohm R."/>
            <person name="Sun H."/>
            <person name="Tunlid A."/>
            <person name="Henrissat B."/>
            <person name="Grigoriev I.V."/>
            <person name="Hibbett D.S."/>
            <person name="Martin F."/>
        </authorList>
    </citation>
    <scope>NUCLEOTIDE SEQUENCE [LARGE SCALE GENOMIC DNA]</scope>
    <source>
        <strain evidence="2">h7</strain>
    </source>
</reference>
<dbReference type="Proteomes" id="UP000053424">
    <property type="component" value="Unassembled WGS sequence"/>
</dbReference>
<keyword evidence="2" id="KW-1185">Reference proteome</keyword>
<protein>
    <submittedName>
        <fullName evidence="1">Uncharacterized protein</fullName>
    </submittedName>
</protein>
<gene>
    <name evidence="1" type="ORF">M413DRAFT_318284</name>
</gene>
<sequence length="62" mass="6989">MPASAFSRWGPSYVRTCLLLKFFACASSKGRVDRSLTLLARFHVLVFLSTTLGIKHYNINPE</sequence>
<evidence type="ECO:0000313" key="1">
    <source>
        <dbReference type="EMBL" id="KIM46564.1"/>
    </source>
</evidence>
<proteinExistence type="predicted"/>
<dbReference type="HOGENOM" id="CLU_2904428_0_0_1"/>